<evidence type="ECO:0000256" key="1">
    <source>
        <dbReference type="SAM" id="MobiDB-lite"/>
    </source>
</evidence>
<name>A0A2N5V1B2_9BASI</name>
<protein>
    <submittedName>
        <fullName evidence="2">Uncharacterized protein</fullName>
    </submittedName>
</protein>
<feature type="region of interest" description="Disordered" evidence="1">
    <location>
        <begin position="631"/>
        <end position="655"/>
    </location>
</feature>
<dbReference type="EMBL" id="PGCI01000064">
    <property type="protein sequence ID" value="PLW43774.1"/>
    <property type="molecule type" value="Genomic_DNA"/>
</dbReference>
<feature type="region of interest" description="Disordered" evidence="1">
    <location>
        <begin position="84"/>
        <end position="103"/>
    </location>
</feature>
<accession>A0A2N5V1B2</accession>
<dbReference type="PANTHER" id="PTHR39214">
    <property type="entry name" value="MICROBODY (PEROXISOME) BIOGENESIS PROTEIN PEROXIN 8 (EUROFUNG)"/>
    <property type="match status" value="1"/>
</dbReference>
<proteinExistence type="predicted"/>
<feature type="region of interest" description="Disordered" evidence="1">
    <location>
        <begin position="1"/>
        <end position="20"/>
    </location>
</feature>
<reference evidence="2 3" key="1">
    <citation type="submission" date="2017-11" db="EMBL/GenBank/DDBJ databases">
        <title>De novo assembly and phasing of dikaryotic genomes from two isolates of Puccinia coronata f. sp. avenae, the causal agent of oat crown rust.</title>
        <authorList>
            <person name="Miller M.E."/>
            <person name="Zhang Y."/>
            <person name="Omidvar V."/>
            <person name="Sperschneider J."/>
            <person name="Schwessinger B."/>
            <person name="Raley C."/>
            <person name="Palmer J.M."/>
            <person name="Garnica D."/>
            <person name="Upadhyaya N."/>
            <person name="Rathjen J."/>
            <person name="Taylor J.M."/>
            <person name="Park R.F."/>
            <person name="Dodds P.N."/>
            <person name="Hirsch C.D."/>
            <person name="Kianian S.F."/>
            <person name="Figueroa M."/>
        </authorList>
    </citation>
    <scope>NUCLEOTIDE SEQUENCE [LARGE SCALE GENOMIC DNA]</scope>
    <source>
        <strain evidence="2">12SD80</strain>
    </source>
</reference>
<gene>
    <name evidence="2" type="ORF">PCASD_09370</name>
</gene>
<sequence length="744" mass="83727">MRGSEPRKTRTRRTDTRGEMEGVDDGVLYMDVMSWLLSTSEGGEERLDERMLDTLCQLIIYLRLALLDHLMLTIIHSPKLWSPRVRGGNTATSKEDGLDSKEDVAPDRTVEPFLSVFIKLRSACSTKLHRSSLPSPAYSPLPGSGHHTHQTLTRLKPSAIAFINRWRDVVVGVDAKNQTVAQHHTHMDLRQLCLMTILLDSIKPFHLPSRLRNSIQQDCVHLIKHAILATQSATATLPHIPHFHPDSVLSWLAVKAIPSITPINLANSSTNVMIPHLAASLFRVFVEGRLFDGLSTSLDVSGDSLALLAQSRTDEKLKRVLSDPMAQVVLSISLSISQLVENTTSQNFDPSALSADLNNFALMAERIHESWRSATRSHDDQFHLPMFKENSTSITHLNSHDEDPLDRWLRNIFFSCLLILGGLANKLATQEALSDVTADTILPPAFQILSHIHFITLRFPIDKRSTHSDVYNALVTLAKPHPDLPNRILHECQPPLMTQITSDPVGISRVIYYLNLVESLAGSCIHQDNLDKVVVPFIWTSIRRSKLAFHAHLALPTILPFCSKETVLNLAGPYFDLLIQDVTLEQAPILSFEQQTSSWKNLLKAVSIYSRNKTEALTSELIERIKELDGPEKRQPRLTENHTKKEAEEEGGGLRSQAIEKRKKLYTLLISRIGELDYEESVQETVRFLDTCWELIRCEEDVVELFHVGLNQQALKLTGHGLANIGVKWWLQKTGRLKKLSSKL</sequence>
<dbReference type="InterPro" id="IPR055334">
    <property type="entry name" value="PEX8-like"/>
</dbReference>
<evidence type="ECO:0000313" key="3">
    <source>
        <dbReference type="Proteomes" id="UP000235392"/>
    </source>
</evidence>
<dbReference type="Proteomes" id="UP000235392">
    <property type="component" value="Unassembled WGS sequence"/>
</dbReference>
<dbReference type="PANTHER" id="PTHR39214:SF1">
    <property type="entry name" value="MICROBODY (PEROXISOME) BIOGENESIS PROTEIN PEROXIN 8 (EUROFUNG)"/>
    <property type="match status" value="1"/>
</dbReference>
<feature type="compositionally biased region" description="Basic and acidic residues" evidence="1">
    <location>
        <begin position="631"/>
        <end position="647"/>
    </location>
</feature>
<comment type="caution">
    <text evidence="2">The sequence shown here is derived from an EMBL/GenBank/DDBJ whole genome shotgun (WGS) entry which is preliminary data.</text>
</comment>
<organism evidence="2 3">
    <name type="scientific">Puccinia coronata f. sp. avenae</name>
    <dbReference type="NCBI Taxonomy" id="200324"/>
    <lineage>
        <taxon>Eukaryota</taxon>
        <taxon>Fungi</taxon>
        <taxon>Dikarya</taxon>
        <taxon>Basidiomycota</taxon>
        <taxon>Pucciniomycotina</taxon>
        <taxon>Pucciniomycetes</taxon>
        <taxon>Pucciniales</taxon>
        <taxon>Pucciniaceae</taxon>
        <taxon>Puccinia</taxon>
    </lineage>
</organism>
<dbReference type="AlphaFoldDB" id="A0A2N5V1B2"/>
<feature type="compositionally biased region" description="Basic and acidic residues" evidence="1">
    <location>
        <begin position="93"/>
        <end position="103"/>
    </location>
</feature>
<evidence type="ECO:0000313" key="2">
    <source>
        <dbReference type="EMBL" id="PLW43774.1"/>
    </source>
</evidence>